<organism evidence="1 2">
    <name type="scientific">Ridgeia piscesae</name>
    <name type="common">Tubeworm</name>
    <dbReference type="NCBI Taxonomy" id="27915"/>
    <lineage>
        <taxon>Eukaryota</taxon>
        <taxon>Metazoa</taxon>
        <taxon>Spiralia</taxon>
        <taxon>Lophotrochozoa</taxon>
        <taxon>Annelida</taxon>
        <taxon>Polychaeta</taxon>
        <taxon>Sedentaria</taxon>
        <taxon>Canalipalpata</taxon>
        <taxon>Sabellida</taxon>
        <taxon>Siboglinidae</taxon>
        <taxon>Ridgeia</taxon>
    </lineage>
</organism>
<dbReference type="Proteomes" id="UP001209878">
    <property type="component" value="Unassembled WGS sequence"/>
</dbReference>
<dbReference type="Gene3D" id="3.10.50.10">
    <property type="match status" value="1"/>
</dbReference>
<comment type="caution">
    <text evidence="1">The sequence shown here is derived from an EMBL/GenBank/DDBJ whole genome shotgun (WGS) entry which is preliminary data.</text>
</comment>
<keyword evidence="2" id="KW-1185">Reference proteome</keyword>
<evidence type="ECO:0000313" key="1">
    <source>
        <dbReference type="EMBL" id="KAK2185272.1"/>
    </source>
</evidence>
<dbReference type="AlphaFoldDB" id="A0AAD9NZD0"/>
<accession>A0AAD9NZD0</accession>
<reference evidence="1" key="1">
    <citation type="journal article" date="2023" name="Mol. Biol. Evol.">
        <title>Third-Generation Sequencing Reveals the Adaptive Role of the Epigenome in Three Deep-Sea Polychaetes.</title>
        <authorList>
            <person name="Perez M."/>
            <person name="Aroh O."/>
            <person name="Sun Y."/>
            <person name="Lan Y."/>
            <person name="Juniper S.K."/>
            <person name="Young C.R."/>
            <person name="Angers B."/>
            <person name="Qian P.Y."/>
        </authorList>
    </citation>
    <scope>NUCLEOTIDE SEQUENCE</scope>
    <source>
        <strain evidence="1">R07B-5</strain>
    </source>
</reference>
<dbReference type="InterPro" id="IPR029070">
    <property type="entry name" value="Chitinase_insertion_sf"/>
</dbReference>
<evidence type="ECO:0000313" key="2">
    <source>
        <dbReference type="Proteomes" id="UP001209878"/>
    </source>
</evidence>
<dbReference type="SUPFAM" id="SSF54556">
    <property type="entry name" value="Chitinase insertion domain"/>
    <property type="match status" value="1"/>
</dbReference>
<dbReference type="Gene3D" id="3.20.20.80">
    <property type="entry name" value="Glycosidases"/>
    <property type="match status" value="1"/>
</dbReference>
<dbReference type="EMBL" id="JAODUO010000241">
    <property type="protein sequence ID" value="KAK2185272.1"/>
    <property type="molecule type" value="Genomic_DNA"/>
</dbReference>
<proteinExistence type="predicted"/>
<sequence length="81" mass="8649">MQLGCPASKLIVGIPLVASTYILKYYSDHGIGAGVAQIGMPGKYTHSESILAYYEVCLRLCDGSGTHTPNHLVTVRHGFLG</sequence>
<name>A0AAD9NZD0_RIDPI</name>
<protein>
    <submittedName>
        <fullName evidence="1">Uncharacterized protein</fullName>
    </submittedName>
</protein>
<gene>
    <name evidence="1" type="ORF">NP493_241g05036</name>
</gene>